<comment type="caution">
    <text evidence="10">The sequence shown here is derived from an EMBL/GenBank/DDBJ whole genome shotgun (WGS) entry which is preliminary data.</text>
</comment>
<dbReference type="InterPro" id="IPR026021">
    <property type="entry name" value="YdjA-like"/>
</dbReference>
<dbReference type="RefSeq" id="WP_244730597.1">
    <property type="nucleotide sequence ID" value="NZ_JALIRP010000016.1"/>
</dbReference>
<dbReference type="PANTHER" id="PTHR43821">
    <property type="entry name" value="NAD(P)H NITROREDUCTASE YDJA-RELATED"/>
    <property type="match status" value="1"/>
</dbReference>
<feature type="domain" description="Nitroreductase" evidence="9">
    <location>
        <begin position="7"/>
        <end position="167"/>
    </location>
</feature>
<evidence type="ECO:0000256" key="6">
    <source>
        <dbReference type="ARBA" id="ARBA00023027"/>
    </source>
</evidence>
<keyword evidence="6 7" id="KW-0520">NAD</keyword>
<dbReference type="InterPro" id="IPR029479">
    <property type="entry name" value="Nitroreductase"/>
</dbReference>
<name>A0A9X1WZB2_9BACL</name>
<evidence type="ECO:0000313" key="10">
    <source>
        <dbReference type="EMBL" id="MCJ8014959.1"/>
    </source>
</evidence>
<evidence type="ECO:0000256" key="3">
    <source>
        <dbReference type="ARBA" id="ARBA00022643"/>
    </source>
</evidence>
<organism evidence="10 11">
    <name type="scientific">Paenibacillus mangrovi</name>
    <dbReference type="NCBI Taxonomy" id="2931978"/>
    <lineage>
        <taxon>Bacteria</taxon>
        <taxon>Bacillati</taxon>
        <taxon>Bacillota</taxon>
        <taxon>Bacilli</taxon>
        <taxon>Bacillales</taxon>
        <taxon>Paenibacillaceae</taxon>
        <taxon>Paenibacillus</taxon>
    </lineage>
</organism>
<protein>
    <recommendedName>
        <fullName evidence="7">Putative NAD(P)H nitroreductase</fullName>
        <ecNumber evidence="7">1.-.-.-</ecNumber>
    </recommendedName>
</protein>
<evidence type="ECO:0000256" key="2">
    <source>
        <dbReference type="ARBA" id="ARBA00022630"/>
    </source>
</evidence>
<evidence type="ECO:0000256" key="4">
    <source>
        <dbReference type="ARBA" id="ARBA00022857"/>
    </source>
</evidence>
<gene>
    <name evidence="10" type="ORF">MUG84_25065</name>
</gene>
<dbReference type="InterPro" id="IPR000415">
    <property type="entry name" value="Nitroreductase-like"/>
</dbReference>
<dbReference type="Proteomes" id="UP001139347">
    <property type="component" value="Unassembled WGS sequence"/>
</dbReference>
<dbReference type="AlphaFoldDB" id="A0A9X1WZB2"/>
<evidence type="ECO:0000256" key="7">
    <source>
        <dbReference type="PIRNR" id="PIRNR000232"/>
    </source>
</evidence>
<evidence type="ECO:0000256" key="5">
    <source>
        <dbReference type="ARBA" id="ARBA00023002"/>
    </source>
</evidence>
<reference evidence="10" key="1">
    <citation type="submission" date="2022-04" db="EMBL/GenBank/DDBJ databases">
        <title>Paenibacillus mangrovi sp. nov., a novel endophytic bacterium isolated from bark of Kandelia candel.</title>
        <authorList>
            <person name="Tuo L."/>
        </authorList>
    </citation>
    <scope>NUCLEOTIDE SEQUENCE</scope>
    <source>
        <strain evidence="10">KQZ6P-2</strain>
    </source>
</reference>
<accession>A0A9X1WZB2</accession>
<keyword evidence="3 7" id="KW-0288">FMN</keyword>
<dbReference type="Gene3D" id="3.40.109.10">
    <property type="entry name" value="NADH Oxidase"/>
    <property type="match status" value="1"/>
</dbReference>
<dbReference type="GO" id="GO:0016491">
    <property type="term" value="F:oxidoreductase activity"/>
    <property type="evidence" value="ECO:0007669"/>
    <property type="project" value="UniProtKB-UniRule"/>
</dbReference>
<dbReference type="Pfam" id="PF00881">
    <property type="entry name" value="Nitroreductase"/>
    <property type="match status" value="1"/>
</dbReference>
<proteinExistence type="inferred from homology"/>
<dbReference type="InterPro" id="IPR052530">
    <property type="entry name" value="NAD(P)H_nitroreductase"/>
</dbReference>
<keyword evidence="2 7" id="KW-0285">Flavoprotein</keyword>
<evidence type="ECO:0000313" key="11">
    <source>
        <dbReference type="Proteomes" id="UP001139347"/>
    </source>
</evidence>
<evidence type="ECO:0000256" key="1">
    <source>
        <dbReference type="ARBA" id="ARBA00007118"/>
    </source>
</evidence>
<comment type="similarity">
    <text evidence="1 7">Belongs to the nitroreductase family.</text>
</comment>
<dbReference type="SUPFAM" id="SSF55469">
    <property type="entry name" value="FMN-dependent nitroreductase-like"/>
    <property type="match status" value="1"/>
</dbReference>
<dbReference type="PANTHER" id="PTHR43821:SF1">
    <property type="entry name" value="NAD(P)H NITROREDUCTASE YDJA-RELATED"/>
    <property type="match status" value="1"/>
</dbReference>
<dbReference type="EC" id="1.-.-.-" evidence="7"/>
<feature type="binding site" evidence="8">
    <location>
        <position position="39"/>
    </location>
    <ligand>
        <name>FMN</name>
        <dbReference type="ChEBI" id="CHEBI:58210"/>
        <note>ligand shared between dimeric partners</note>
    </ligand>
</feature>
<feature type="binding site" description="in other chain" evidence="8">
    <location>
        <begin position="10"/>
        <end position="12"/>
    </location>
    <ligand>
        <name>FMN</name>
        <dbReference type="ChEBI" id="CHEBI:58210"/>
        <note>ligand shared between dimeric partners</note>
    </ligand>
</feature>
<dbReference type="EMBL" id="JALIRP010000016">
    <property type="protein sequence ID" value="MCJ8014959.1"/>
    <property type="molecule type" value="Genomic_DNA"/>
</dbReference>
<keyword evidence="5 7" id="KW-0560">Oxidoreductase</keyword>
<evidence type="ECO:0000256" key="8">
    <source>
        <dbReference type="PIRSR" id="PIRSR000232-1"/>
    </source>
</evidence>
<keyword evidence="4 7" id="KW-0521">NADP</keyword>
<comment type="cofactor">
    <cofactor evidence="8">
        <name>FMN</name>
        <dbReference type="ChEBI" id="CHEBI:58210"/>
    </cofactor>
    <text evidence="8">Binds 1 FMN per subunit.</text>
</comment>
<feature type="binding site" description="in other chain" evidence="8">
    <location>
        <begin position="137"/>
        <end position="139"/>
    </location>
    <ligand>
        <name>FMN</name>
        <dbReference type="ChEBI" id="CHEBI:58210"/>
        <note>ligand shared between dimeric partners</note>
    </ligand>
</feature>
<sequence>MNISEAIRTRRSIGKVTQEDIPVAKIEQILEAGTWAPNHRMTEPWRFFVLRGEGRKVLGKALSDVARASASDPESPEAAAAAESAKMKPMRAPVIITVAVSPKEHEKVIELEEYGAVYAAIQNMLLEAHGLGLGAIWRTGEPAYHAKMNEHLGLGTNDKVLGFIYLGVPLEGQQLHVKRKPFQDLTVWIDEEGPVGKQKQE</sequence>
<keyword evidence="11" id="KW-1185">Reference proteome</keyword>
<dbReference type="PIRSF" id="PIRSF000232">
    <property type="entry name" value="YdjA"/>
    <property type="match status" value="1"/>
</dbReference>
<dbReference type="CDD" id="cd02135">
    <property type="entry name" value="YdjA-like"/>
    <property type="match status" value="1"/>
</dbReference>
<evidence type="ECO:0000259" key="9">
    <source>
        <dbReference type="Pfam" id="PF00881"/>
    </source>
</evidence>